<evidence type="ECO:0000313" key="9">
    <source>
        <dbReference type="Proteomes" id="UP001195724"/>
    </source>
</evidence>
<dbReference type="PRINTS" id="PR00364">
    <property type="entry name" value="DISEASERSIST"/>
</dbReference>
<dbReference type="SUPFAM" id="SSF52540">
    <property type="entry name" value="P-loop containing nucleoside triphosphate hydrolases"/>
    <property type="match status" value="1"/>
</dbReference>
<keyword evidence="4" id="KW-0804">Transcription</keyword>
<name>A0ABS2SEP3_9PSEU</name>
<evidence type="ECO:0000313" key="8">
    <source>
        <dbReference type="EMBL" id="MBM7814737.1"/>
    </source>
</evidence>
<dbReference type="SMART" id="SM00862">
    <property type="entry name" value="Trans_reg_C"/>
    <property type="match status" value="1"/>
</dbReference>
<feature type="DNA-binding region" description="OmpR/PhoB-type" evidence="5">
    <location>
        <begin position="1"/>
        <end position="94"/>
    </location>
</feature>
<proteinExistence type="inferred from homology"/>
<keyword evidence="2" id="KW-0805">Transcription regulation</keyword>
<dbReference type="SMART" id="SM01043">
    <property type="entry name" value="BTAD"/>
    <property type="match status" value="1"/>
</dbReference>
<dbReference type="InterPro" id="IPR011990">
    <property type="entry name" value="TPR-like_helical_dom_sf"/>
</dbReference>
<dbReference type="InterPro" id="IPR041664">
    <property type="entry name" value="AAA_16"/>
</dbReference>
<evidence type="ECO:0000256" key="1">
    <source>
        <dbReference type="ARBA" id="ARBA00005820"/>
    </source>
</evidence>
<dbReference type="InterPro" id="IPR036388">
    <property type="entry name" value="WH-like_DNA-bd_sf"/>
</dbReference>
<dbReference type="Pfam" id="PF03704">
    <property type="entry name" value="BTAD"/>
    <property type="match status" value="1"/>
</dbReference>
<dbReference type="PANTHER" id="PTHR35807:SF1">
    <property type="entry name" value="TRANSCRIPTIONAL REGULATOR REDD"/>
    <property type="match status" value="1"/>
</dbReference>
<dbReference type="InterPro" id="IPR001867">
    <property type="entry name" value="OmpR/PhoB-type_DNA-bd"/>
</dbReference>
<gene>
    <name evidence="8" type="ORF">JOE68_005602</name>
</gene>
<accession>A0ABS2SEP3</accession>
<protein>
    <submittedName>
        <fullName evidence="8">DNA-binding SARP family transcriptional activator</fullName>
    </submittedName>
</protein>
<keyword evidence="9" id="KW-1185">Reference proteome</keyword>
<dbReference type="Gene3D" id="1.10.10.10">
    <property type="entry name" value="Winged helix-like DNA-binding domain superfamily/Winged helix DNA-binding domain"/>
    <property type="match status" value="1"/>
</dbReference>
<dbReference type="RefSeq" id="WP_204845348.1">
    <property type="nucleotide sequence ID" value="NZ_JAFBCL010000001.1"/>
</dbReference>
<feature type="region of interest" description="Disordered" evidence="6">
    <location>
        <begin position="245"/>
        <end position="288"/>
    </location>
</feature>
<evidence type="ECO:0000256" key="2">
    <source>
        <dbReference type="ARBA" id="ARBA00023015"/>
    </source>
</evidence>
<evidence type="ECO:0000256" key="4">
    <source>
        <dbReference type="ARBA" id="ARBA00023163"/>
    </source>
</evidence>
<evidence type="ECO:0000256" key="6">
    <source>
        <dbReference type="SAM" id="MobiDB-lite"/>
    </source>
</evidence>
<dbReference type="SUPFAM" id="SSF46894">
    <property type="entry name" value="C-terminal effector domain of the bipartite response regulators"/>
    <property type="match status" value="1"/>
</dbReference>
<evidence type="ECO:0000256" key="3">
    <source>
        <dbReference type="ARBA" id="ARBA00023125"/>
    </source>
</evidence>
<comment type="caution">
    <text evidence="8">The sequence shown here is derived from an EMBL/GenBank/DDBJ whole genome shotgun (WGS) entry which is preliminary data.</text>
</comment>
<dbReference type="InterPro" id="IPR016032">
    <property type="entry name" value="Sig_transdc_resp-reg_C-effctor"/>
</dbReference>
<dbReference type="SUPFAM" id="SSF48452">
    <property type="entry name" value="TPR-like"/>
    <property type="match status" value="1"/>
</dbReference>
<dbReference type="EMBL" id="JAFBCL010000001">
    <property type="protein sequence ID" value="MBM7814737.1"/>
    <property type="molecule type" value="Genomic_DNA"/>
</dbReference>
<reference evidence="8 9" key="1">
    <citation type="submission" date="2021-01" db="EMBL/GenBank/DDBJ databases">
        <title>Sequencing the genomes of 1000 actinobacteria strains.</title>
        <authorList>
            <person name="Klenk H.-P."/>
        </authorList>
    </citation>
    <scope>NUCLEOTIDE SEQUENCE [LARGE SCALE GENOMIC DNA]</scope>
    <source>
        <strain evidence="8 9">DSM 44581</strain>
    </source>
</reference>
<sequence length="646" mass="68643">MLFVKVLGDMQVRVDGRRVAVPRGKQRLLLTALALRRGEAVGADALVGLLWEDGSPPSARTTLRGYVKRLRTRLRGAGGRQVIESAAGGYRLVAGEDEVDVHRFRRVVREARGSADPRAELAALGSALRLWRDRPLDGLEPARWVDEAAAGLTEEWLQVLERHSDLLVETRSADTAEVALRSALADHPLRESLWCRLIRAMHRDGRGAEALLAYEKVRRLLADRLGVAPSGPLRELHRRILAEEEPPPAAPTSPASAPTSPPADPRATTRPGARGGTGAGGPAARRSPVEVAEPLGLVGRRRHLAALDRFAARDAGARIVVVDGPAGTGKTALALRWASRVGRRFPGGHVAVDLRGVHPAPPLTPHEALGALLLGAGVGEDGVPEDTGARAAALREAVARRPMVVVLDNAHDVRQVRPLLPGPAALTLVTSQSQLRGLVARDGADRLSVGRLSVEEGRELVAAAAGPEPVRADPAAVAELVELCAGLPLALRIAVEKVSRVPGLTLAALVEELRADHTRLDLLETGDDDEASVRTALGRPQRLLRPAEADLLHRLSLAADREFDLATAARLTGGDTAVLRLALGRLVLANVLTQPGPHRYHLDDLHRAVARESAAGALARAIQALPRGRRADQPARLSPAGAAVAR</sequence>
<dbReference type="CDD" id="cd15831">
    <property type="entry name" value="BTAD"/>
    <property type="match status" value="1"/>
</dbReference>
<comment type="similarity">
    <text evidence="1">Belongs to the AfsR/DnrI/RedD regulatory family.</text>
</comment>
<dbReference type="Gene3D" id="3.40.50.300">
    <property type="entry name" value="P-loop containing nucleotide triphosphate hydrolases"/>
    <property type="match status" value="1"/>
</dbReference>
<dbReference type="PANTHER" id="PTHR35807">
    <property type="entry name" value="TRANSCRIPTIONAL REGULATOR REDD-RELATED"/>
    <property type="match status" value="1"/>
</dbReference>
<keyword evidence="3 5" id="KW-0238">DNA-binding</keyword>
<evidence type="ECO:0000256" key="5">
    <source>
        <dbReference type="PROSITE-ProRule" id="PRU01091"/>
    </source>
</evidence>
<evidence type="ECO:0000259" key="7">
    <source>
        <dbReference type="PROSITE" id="PS51755"/>
    </source>
</evidence>
<dbReference type="InterPro" id="IPR027417">
    <property type="entry name" value="P-loop_NTPase"/>
</dbReference>
<feature type="domain" description="OmpR/PhoB-type" evidence="7">
    <location>
        <begin position="1"/>
        <end position="94"/>
    </location>
</feature>
<dbReference type="Proteomes" id="UP001195724">
    <property type="component" value="Unassembled WGS sequence"/>
</dbReference>
<dbReference type="Pfam" id="PF00486">
    <property type="entry name" value="Trans_reg_C"/>
    <property type="match status" value="1"/>
</dbReference>
<organism evidence="8 9">
    <name type="scientific">Saccharothrix algeriensis</name>
    <dbReference type="NCBI Taxonomy" id="173560"/>
    <lineage>
        <taxon>Bacteria</taxon>
        <taxon>Bacillati</taxon>
        <taxon>Actinomycetota</taxon>
        <taxon>Actinomycetes</taxon>
        <taxon>Pseudonocardiales</taxon>
        <taxon>Pseudonocardiaceae</taxon>
        <taxon>Saccharothrix</taxon>
    </lineage>
</organism>
<dbReference type="InterPro" id="IPR005158">
    <property type="entry name" value="BTAD"/>
</dbReference>
<dbReference type="InterPro" id="IPR051677">
    <property type="entry name" value="AfsR-DnrI-RedD_regulator"/>
</dbReference>
<dbReference type="Gene3D" id="1.25.40.10">
    <property type="entry name" value="Tetratricopeptide repeat domain"/>
    <property type="match status" value="1"/>
</dbReference>
<dbReference type="GO" id="GO:0003677">
    <property type="term" value="F:DNA binding"/>
    <property type="evidence" value="ECO:0007669"/>
    <property type="project" value="UniProtKB-KW"/>
</dbReference>
<dbReference type="PROSITE" id="PS51755">
    <property type="entry name" value="OMPR_PHOB"/>
    <property type="match status" value="1"/>
</dbReference>
<dbReference type="Pfam" id="PF13191">
    <property type="entry name" value="AAA_16"/>
    <property type="match status" value="1"/>
</dbReference>